<proteinExistence type="predicted"/>
<accession>A0A8T0X0W8</accession>
<reference evidence="2" key="1">
    <citation type="submission" date="2020-05" db="EMBL/GenBank/DDBJ databases">
        <title>WGS assembly of Panicum virgatum.</title>
        <authorList>
            <person name="Lovell J.T."/>
            <person name="Jenkins J."/>
            <person name="Shu S."/>
            <person name="Juenger T.E."/>
            <person name="Schmutz J."/>
        </authorList>
    </citation>
    <scope>NUCLEOTIDE SEQUENCE</scope>
    <source>
        <strain evidence="2">AP13</strain>
    </source>
</reference>
<evidence type="ECO:0000256" key="1">
    <source>
        <dbReference type="SAM" id="MobiDB-lite"/>
    </source>
</evidence>
<feature type="compositionally biased region" description="Polar residues" evidence="1">
    <location>
        <begin position="41"/>
        <end position="52"/>
    </location>
</feature>
<gene>
    <name evidence="2" type="ORF">PVAP13_1KG010601</name>
</gene>
<protein>
    <submittedName>
        <fullName evidence="2">Uncharacterized protein</fullName>
    </submittedName>
</protein>
<organism evidence="2 3">
    <name type="scientific">Panicum virgatum</name>
    <name type="common">Blackwell switchgrass</name>
    <dbReference type="NCBI Taxonomy" id="38727"/>
    <lineage>
        <taxon>Eukaryota</taxon>
        <taxon>Viridiplantae</taxon>
        <taxon>Streptophyta</taxon>
        <taxon>Embryophyta</taxon>
        <taxon>Tracheophyta</taxon>
        <taxon>Spermatophyta</taxon>
        <taxon>Magnoliopsida</taxon>
        <taxon>Liliopsida</taxon>
        <taxon>Poales</taxon>
        <taxon>Poaceae</taxon>
        <taxon>PACMAD clade</taxon>
        <taxon>Panicoideae</taxon>
        <taxon>Panicodae</taxon>
        <taxon>Paniceae</taxon>
        <taxon>Panicinae</taxon>
        <taxon>Panicum</taxon>
        <taxon>Panicum sect. Hiantes</taxon>
    </lineage>
</organism>
<name>A0A8T0X0W8_PANVG</name>
<feature type="region of interest" description="Disordered" evidence="1">
    <location>
        <begin position="17"/>
        <end position="90"/>
    </location>
</feature>
<evidence type="ECO:0000313" key="2">
    <source>
        <dbReference type="EMBL" id="KAG2655421.1"/>
    </source>
</evidence>
<dbReference type="AlphaFoldDB" id="A0A8T0X0W8"/>
<feature type="compositionally biased region" description="Low complexity" evidence="1">
    <location>
        <begin position="80"/>
        <end position="90"/>
    </location>
</feature>
<sequence>MERCSRVLGWLLAEGLAGSWPPAPTRTTERCSGCPRLGPSRWSSAEVTSTGERPSCRPKTGEGSGPPAAGTSRSWKRRCSGSPGPCSDSPILGGGQLYWCRDLQICNPDDSHRRQRC</sequence>
<evidence type="ECO:0000313" key="3">
    <source>
        <dbReference type="Proteomes" id="UP000823388"/>
    </source>
</evidence>
<keyword evidence="3" id="KW-1185">Reference proteome</keyword>
<dbReference type="Proteomes" id="UP000823388">
    <property type="component" value="Chromosome 1K"/>
</dbReference>
<comment type="caution">
    <text evidence="2">The sequence shown here is derived from an EMBL/GenBank/DDBJ whole genome shotgun (WGS) entry which is preliminary data.</text>
</comment>
<dbReference type="EMBL" id="CM029037">
    <property type="protein sequence ID" value="KAG2655421.1"/>
    <property type="molecule type" value="Genomic_DNA"/>
</dbReference>